<dbReference type="EMBL" id="BPRE01000017">
    <property type="protein sequence ID" value="GJE77756.1"/>
    <property type="molecule type" value="Genomic_DNA"/>
</dbReference>
<sequence>MIWALITRLPDLLAVIGFGTCIWAVVRFTTFINRRSRGR</sequence>
<protein>
    <submittedName>
        <fullName evidence="2">Uncharacterized protein</fullName>
    </submittedName>
</protein>
<gene>
    <name evidence="2" type="ORF">BGCPKDLD_4363</name>
</gene>
<evidence type="ECO:0000256" key="1">
    <source>
        <dbReference type="SAM" id="Phobius"/>
    </source>
</evidence>
<accession>A0ABQ4UZK2</accession>
<name>A0ABQ4UZK2_9HYPH</name>
<organism evidence="2 3">
    <name type="scientific">Methylorubrum suomiense</name>
    <dbReference type="NCBI Taxonomy" id="144191"/>
    <lineage>
        <taxon>Bacteria</taxon>
        <taxon>Pseudomonadati</taxon>
        <taxon>Pseudomonadota</taxon>
        <taxon>Alphaproteobacteria</taxon>
        <taxon>Hyphomicrobiales</taxon>
        <taxon>Methylobacteriaceae</taxon>
        <taxon>Methylorubrum</taxon>
    </lineage>
</organism>
<keyword evidence="3" id="KW-1185">Reference proteome</keyword>
<dbReference type="Proteomes" id="UP001055093">
    <property type="component" value="Unassembled WGS sequence"/>
</dbReference>
<proteinExistence type="predicted"/>
<comment type="caution">
    <text evidence="2">The sequence shown here is derived from an EMBL/GenBank/DDBJ whole genome shotgun (WGS) entry which is preliminary data.</text>
</comment>
<keyword evidence="1" id="KW-0812">Transmembrane</keyword>
<keyword evidence="1" id="KW-1133">Transmembrane helix</keyword>
<evidence type="ECO:0000313" key="3">
    <source>
        <dbReference type="Proteomes" id="UP001055093"/>
    </source>
</evidence>
<feature type="transmembrane region" description="Helical" evidence="1">
    <location>
        <begin position="12"/>
        <end position="32"/>
    </location>
</feature>
<evidence type="ECO:0000313" key="2">
    <source>
        <dbReference type="EMBL" id="GJE77756.1"/>
    </source>
</evidence>
<reference evidence="2" key="2">
    <citation type="submission" date="2021-08" db="EMBL/GenBank/DDBJ databases">
        <authorList>
            <person name="Tani A."/>
            <person name="Ola A."/>
            <person name="Ogura Y."/>
            <person name="Katsura K."/>
            <person name="Hayashi T."/>
        </authorList>
    </citation>
    <scope>NUCLEOTIDE SEQUENCE</scope>
    <source>
        <strain evidence="2">DSM 14458</strain>
    </source>
</reference>
<keyword evidence="1" id="KW-0472">Membrane</keyword>
<reference evidence="2" key="1">
    <citation type="journal article" date="2021" name="Front. Microbiol.">
        <title>Comprehensive Comparative Genomics and Phenotyping of Methylobacterium Species.</title>
        <authorList>
            <person name="Alessa O."/>
            <person name="Ogura Y."/>
            <person name="Fujitani Y."/>
            <person name="Takami H."/>
            <person name="Hayashi T."/>
            <person name="Sahin N."/>
            <person name="Tani A."/>
        </authorList>
    </citation>
    <scope>NUCLEOTIDE SEQUENCE</scope>
    <source>
        <strain evidence="2">DSM 14458</strain>
    </source>
</reference>